<evidence type="ECO:0000259" key="3">
    <source>
        <dbReference type="Pfam" id="PF00496"/>
    </source>
</evidence>
<dbReference type="HOGENOM" id="CLU_017028_7_1_9"/>
<dbReference type="Gene3D" id="3.10.105.10">
    <property type="entry name" value="Dipeptide-binding Protein, Domain 3"/>
    <property type="match status" value="1"/>
</dbReference>
<dbReference type="GO" id="GO:0015833">
    <property type="term" value="P:peptide transport"/>
    <property type="evidence" value="ECO:0007669"/>
    <property type="project" value="TreeGrafter"/>
</dbReference>
<dbReference type="GO" id="GO:0042597">
    <property type="term" value="C:periplasmic space"/>
    <property type="evidence" value="ECO:0007669"/>
    <property type="project" value="UniProtKB-ARBA"/>
</dbReference>
<dbReference type="InterPro" id="IPR030678">
    <property type="entry name" value="Peptide/Ni-bd"/>
</dbReference>
<dbReference type="PIRSF" id="PIRSF002741">
    <property type="entry name" value="MppA"/>
    <property type="match status" value="1"/>
</dbReference>
<evidence type="ECO:0000313" key="5">
    <source>
        <dbReference type="Proteomes" id="UP000007041"/>
    </source>
</evidence>
<dbReference type="PROSITE" id="PS51257">
    <property type="entry name" value="PROKAR_LIPOPROTEIN"/>
    <property type="match status" value="1"/>
</dbReference>
<reference evidence="5" key="1">
    <citation type="journal article" date="2010" name="BMC Genomics">
        <title>Clostridium sticklandii, a specialist in amino acid degradation:revisiting its metabolism through its genome sequence.</title>
        <authorList>
            <person name="Fonknechten N."/>
            <person name="Chaussonnerie S."/>
            <person name="Tricot S."/>
            <person name="Lajus A."/>
            <person name="Andreesen J.R."/>
            <person name="Perchat N."/>
            <person name="Pelletier E."/>
            <person name="Gouyvenoux M."/>
            <person name="Barbe V."/>
            <person name="Salanoubat M."/>
            <person name="Le Paslier D."/>
            <person name="Weissenbach J."/>
            <person name="Cohen G.N."/>
            <person name="Kreimeyer A."/>
        </authorList>
    </citation>
    <scope>NUCLEOTIDE SEQUENCE [LARGE SCALE GENOMIC DNA]</scope>
    <source>
        <strain evidence="5">ATCC 12662 / DSM 519 / JCM 1433 / CCUG 9281 / NCIMB 10654 / HF</strain>
    </source>
</reference>
<dbReference type="KEGG" id="cst:CLOST_0087"/>
<dbReference type="BioCyc" id="CSTI499177:GJE9-91-MONOMER"/>
<evidence type="ECO:0000313" key="4">
    <source>
        <dbReference type="EMBL" id="CBH20217.1"/>
    </source>
</evidence>
<dbReference type="Pfam" id="PF00496">
    <property type="entry name" value="SBP_bac_5"/>
    <property type="match status" value="1"/>
</dbReference>
<proteinExistence type="predicted"/>
<dbReference type="eggNOG" id="COG0747">
    <property type="taxonomic scope" value="Bacteria"/>
</dbReference>
<keyword evidence="5" id="KW-1185">Reference proteome</keyword>
<sequence>MKKKFLRVLNFMLVFSLLATLLVGCKSETTTQATSQEANEASSTEETLEPKFGGEITVAFQSAPDNFDPDHPSSDWVVTAVTNHTYEGLFEFSGQNQAVPHLAESYKVINDGKGYEIILRKGIKFHDGEEMKADDVKASMERWFKVNPAGAAIADTFTGIDIVDDYKLVVNFNEVYAPFINILASPVSRQKMLVKKKEIIDKFGESIITEHIGTGPFYFHEIVMGQKVVLKKYDDYVPLELEASGLAGKRVAYLDKVTIEFVPEESVRVSGLKSGQYDFIDELSTDRYDEVDSFPEISPTAANYGTIGVVAFNSGKSPFSDINLRKSVAYAINPHDMAAAQIGDSKFWSVDDGSWFAEGSIWYDAKAGEGIYNNHNVDKAKEYVEKSNYGGELITILGEKADLFMSNGALVLQNQLKEIGLNVEVQLYDKSTYSDYRQNGKWDITLSRWSDMNPDPQVFEPWTGTNGWITNWDDEDSRRIDEIFSRMEKEMDYDKRYKIVQEFYNEFWETLPYIKVFNDKRLYGIKDNLKGYAGFGQPYFWNVWISE</sequence>
<gene>
    <name evidence="4" type="ordered locus">CLOST_0087</name>
</gene>
<dbReference type="InterPro" id="IPR039424">
    <property type="entry name" value="SBP_5"/>
</dbReference>
<keyword evidence="1 2" id="KW-0732">Signal</keyword>
<dbReference type="Gene3D" id="3.40.190.10">
    <property type="entry name" value="Periplasmic binding protein-like II"/>
    <property type="match status" value="1"/>
</dbReference>
<evidence type="ECO:0000256" key="1">
    <source>
        <dbReference type="ARBA" id="ARBA00022729"/>
    </source>
</evidence>
<dbReference type="GO" id="GO:0043190">
    <property type="term" value="C:ATP-binding cassette (ABC) transporter complex"/>
    <property type="evidence" value="ECO:0007669"/>
    <property type="project" value="InterPro"/>
</dbReference>
<dbReference type="PANTHER" id="PTHR30290:SF38">
    <property type="entry name" value="D,D-DIPEPTIDE-BINDING PERIPLASMIC PROTEIN DDPA-RELATED"/>
    <property type="match status" value="1"/>
</dbReference>
<organism evidence="4 5">
    <name type="scientific">Acetoanaerobium sticklandii (strain ATCC 12662 / DSM 519 / JCM 1433 / CCUG 9281 / NCIMB 10654 / HF)</name>
    <name type="common">Clostridium sticklandii</name>
    <dbReference type="NCBI Taxonomy" id="499177"/>
    <lineage>
        <taxon>Bacteria</taxon>
        <taxon>Bacillati</taxon>
        <taxon>Bacillota</taxon>
        <taxon>Clostridia</taxon>
        <taxon>Peptostreptococcales</taxon>
        <taxon>Filifactoraceae</taxon>
        <taxon>Acetoanaerobium</taxon>
    </lineage>
</organism>
<dbReference type="GO" id="GO:1904680">
    <property type="term" value="F:peptide transmembrane transporter activity"/>
    <property type="evidence" value="ECO:0007669"/>
    <property type="project" value="TreeGrafter"/>
</dbReference>
<dbReference type="STRING" id="1511.CLOST_0087"/>
<name>E3PR87_ACESD</name>
<dbReference type="AlphaFoldDB" id="E3PR87"/>
<dbReference type="Proteomes" id="UP000007041">
    <property type="component" value="Chromosome"/>
</dbReference>
<protein>
    <submittedName>
        <fullName evidence="4">Related to oligopeptide ABC transporter, oligopeptide-binding protein</fullName>
    </submittedName>
</protein>
<feature type="chain" id="PRO_5039661883" evidence="2">
    <location>
        <begin position="20"/>
        <end position="547"/>
    </location>
</feature>
<evidence type="ECO:0000256" key="2">
    <source>
        <dbReference type="SAM" id="SignalP"/>
    </source>
</evidence>
<dbReference type="SUPFAM" id="SSF53850">
    <property type="entry name" value="Periplasmic binding protein-like II"/>
    <property type="match status" value="1"/>
</dbReference>
<dbReference type="InterPro" id="IPR000914">
    <property type="entry name" value="SBP_5_dom"/>
</dbReference>
<feature type="domain" description="Solute-binding protein family 5" evidence="3">
    <location>
        <begin position="98"/>
        <end position="464"/>
    </location>
</feature>
<accession>E3PR87</accession>
<feature type="signal peptide" evidence="2">
    <location>
        <begin position="1"/>
        <end position="19"/>
    </location>
</feature>
<dbReference type="PANTHER" id="PTHR30290">
    <property type="entry name" value="PERIPLASMIC BINDING COMPONENT OF ABC TRANSPORTER"/>
    <property type="match status" value="1"/>
</dbReference>
<dbReference type="EMBL" id="FP565809">
    <property type="protein sequence ID" value="CBH20217.1"/>
    <property type="molecule type" value="Genomic_DNA"/>
</dbReference>